<proteinExistence type="predicted"/>
<reference evidence="2" key="1">
    <citation type="submission" date="2023-08" db="EMBL/GenBank/DDBJ databases">
        <title>Chromosome-level Genome Assembly of mud carp (Cirrhinus molitorella).</title>
        <authorList>
            <person name="Liu H."/>
        </authorList>
    </citation>
    <scope>NUCLEOTIDE SEQUENCE</scope>
    <source>
        <strain evidence="2">Prfri</strain>
        <tissue evidence="2">Muscle</tissue>
    </source>
</reference>
<dbReference type="EMBL" id="JAUYZG010000023">
    <property type="protein sequence ID" value="KAK2871245.1"/>
    <property type="molecule type" value="Genomic_DNA"/>
</dbReference>
<accession>A0AA88P6D6</accession>
<dbReference type="Proteomes" id="UP001187343">
    <property type="component" value="Unassembled WGS sequence"/>
</dbReference>
<gene>
    <name evidence="2" type="ORF">Q8A67_023772</name>
</gene>
<feature type="region of interest" description="Disordered" evidence="1">
    <location>
        <begin position="24"/>
        <end position="66"/>
    </location>
</feature>
<organism evidence="2 3">
    <name type="scientific">Cirrhinus molitorella</name>
    <name type="common">mud carp</name>
    <dbReference type="NCBI Taxonomy" id="172907"/>
    <lineage>
        <taxon>Eukaryota</taxon>
        <taxon>Metazoa</taxon>
        <taxon>Chordata</taxon>
        <taxon>Craniata</taxon>
        <taxon>Vertebrata</taxon>
        <taxon>Euteleostomi</taxon>
        <taxon>Actinopterygii</taxon>
        <taxon>Neopterygii</taxon>
        <taxon>Teleostei</taxon>
        <taxon>Ostariophysi</taxon>
        <taxon>Cypriniformes</taxon>
        <taxon>Cyprinidae</taxon>
        <taxon>Labeoninae</taxon>
        <taxon>Labeonini</taxon>
        <taxon>Cirrhinus</taxon>
    </lineage>
</organism>
<dbReference type="AlphaFoldDB" id="A0AA88P6D6"/>
<feature type="compositionally biased region" description="Basic and acidic residues" evidence="1">
    <location>
        <begin position="46"/>
        <end position="66"/>
    </location>
</feature>
<name>A0AA88P6D6_9TELE</name>
<sequence length="66" mass="7689">MCRVDRDADQQVSVCLPTTDRMEQMDREGNFSTPNGAVRTTFPRITKREKLKEQRDGERDESRRGS</sequence>
<evidence type="ECO:0000256" key="1">
    <source>
        <dbReference type="SAM" id="MobiDB-lite"/>
    </source>
</evidence>
<evidence type="ECO:0000313" key="2">
    <source>
        <dbReference type="EMBL" id="KAK2871245.1"/>
    </source>
</evidence>
<comment type="caution">
    <text evidence="2">The sequence shown here is derived from an EMBL/GenBank/DDBJ whole genome shotgun (WGS) entry which is preliminary data.</text>
</comment>
<evidence type="ECO:0000313" key="3">
    <source>
        <dbReference type="Proteomes" id="UP001187343"/>
    </source>
</evidence>
<protein>
    <submittedName>
        <fullName evidence="2">Uncharacterized protein</fullName>
    </submittedName>
</protein>
<keyword evidence="3" id="KW-1185">Reference proteome</keyword>